<proteinExistence type="predicted"/>
<name>A0A6G8Q318_9ACTN</name>
<dbReference type="GO" id="GO:0009307">
    <property type="term" value="P:DNA restriction-modification system"/>
    <property type="evidence" value="ECO:0007669"/>
    <property type="project" value="InterPro"/>
</dbReference>
<evidence type="ECO:0000256" key="3">
    <source>
        <dbReference type="ARBA" id="ARBA00022691"/>
    </source>
</evidence>
<dbReference type="REBASE" id="398016">
    <property type="entry name" value="M.Rsp52915ORF15085P"/>
</dbReference>
<dbReference type="InterPro" id="IPR029063">
    <property type="entry name" value="SAM-dependent_MTases_sf"/>
</dbReference>
<accession>A0A6G8Q318</accession>
<keyword evidence="2" id="KW-0808">Transferase</keyword>
<dbReference type="GO" id="GO:0043565">
    <property type="term" value="F:sequence-specific DNA binding"/>
    <property type="evidence" value="ECO:0007669"/>
    <property type="project" value="TreeGrafter"/>
</dbReference>
<dbReference type="EMBL" id="CP045121">
    <property type="protein sequence ID" value="QIN80838.1"/>
    <property type="molecule type" value="Genomic_DNA"/>
</dbReference>
<dbReference type="GO" id="GO:0009007">
    <property type="term" value="F:site-specific DNA-methyltransferase (adenine-specific) activity"/>
    <property type="evidence" value="ECO:0007669"/>
    <property type="project" value="UniProtKB-EC"/>
</dbReference>
<evidence type="ECO:0000256" key="1">
    <source>
        <dbReference type="ARBA" id="ARBA00022603"/>
    </source>
</evidence>
<protein>
    <submittedName>
        <fullName evidence="4">DNA adenine methylase</fullName>
    </submittedName>
</protein>
<dbReference type="GO" id="GO:0032259">
    <property type="term" value="P:methylation"/>
    <property type="evidence" value="ECO:0007669"/>
    <property type="project" value="UniProtKB-KW"/>
</dbReference>
<keyword evidence="1 4" id="KW-0489">Methyltransferase</keyword>
<dbReference type="PANTHER" id="PTHR30481">
    <property type="entry name" value="DNA ADENINE METHYLASE"/>
    <property type="match status" value="1"/>
</dbReference>
<evidence type="ECO:0000313" key="5">
    <source>
        <dbReference type="Proteomes" id="UP000502706"/>
    </source>
</evidence>
<keyword evidence="3" id="KW-0949">S-adenosyl-L-methionine</keyword>
<dbReference type="GO" id="GO:0006298">
    <property type="term" value="P:mismatch repair"/>
    <property type="evidence" value="ECO:0007669"/>
    <property type="project" value="TreeGrafter"/>
</dbReference>
<dbReference type="KEGG" id="rmar:GBA65_15085"/>
<gene>
    <name evidence="4" type="ORF">GBA65_15085</name>
</gene>
<dbReference type="GO" id="GO:1904047">
    <property type="term" value="F:S-adenosyl-L-methionine binding"/>
    <property type="evidence" value="ECO:0007669"/>
    <property type="project" value="TreeGrafter"/>
</dbReference>
<dbReference type="SUPFAM" id="SSF53335">
    <property type="entry name" value="S-adenosyl-L-methionine-dependent methyltransferases"/>
    <property type="match status" value="1"/>
</dbReference>
<dbReference type="PANTHER" id="PTHR30481:SF4">
    <property type="entry name" value="SITE-SPECIFIC DNA-METHYLTRANSFERASE (ADENINE-SPECIFIC)"/>
    <property type="match status" value="1"/>
</dbReference>
<keyword evidence="5" id="KW-1185">Reference proteome</keyword>
<dbReference type="InterPro" id="IPR012327">
    <property type="entry name" value="MeTrfase_D12"/>
</dbReference>
<dbReference type="PIRSF" id="PIRSF000398">
    <property type="entry name" value="M_m6A_EcoRV"/>
    <property type="match status" value="1"/>
</dbReference>
<organism evidence="4 5">
    <name type="scientific">Rubrobacter marinus</name>
    <dbReference type="NCBI Taxonomy" id="2653852"/>
    <lineage>
        <taxon>Bacteria</taxon>
        <taxon>Bacillati</taxon>
        <taxon>Actinomycetota</taxon>
        <taxon>Rubrobacteria</taxon>
        <taxon>Rubrobacterales</taxon>
        <taxon>Rubrobacteraceae</taxon>
        <taxon>Rubrobacter</taxon>
    </lineage>
</organism>
<evidence type="ECO:0000313" key="4">
    <source>
        <dbReference type="EMBL" id="QIN80838.1"/>
    </source>
</evidence>
<dbReference type="Proteomes" id="UP000502706">
    <property type="component" value="Chromosome"/>
</dbReference>
<dbReference type="Gene3D" id="3.40.50.150">
    <property type="entry name" value="Vaccinia Virus protein VP39"/>
    <property type="match status" value="2"/>
</dbReference>
<dbReference type="Pfam" id="PF02086">
    <property type="entry name" value="MethyltransfD12"/>
    <property type="match status" value="1"/>
</dbReference>
<dbReference type="AlphaFoldDB" id="A0A6G8Q318"/>
<reference evidence="4 5" key="1">
    <citation type="submission" date="2019-10" db="EMBL/GenBank/DDBJ databases">
        <title>Rubrobacter sp nov SCSIO 52915 isolated from a deep-sea sediment in the South China Sea.</title>
        <authorList>
            <person name="Chen R.W."/>
        </authorList>
    </citation>
    <scope>NUCLEOTIDE SEQUENCE [LARGE SCALE GENOMIC DNA]</scope>
    <source>
        <strain evidence="4 5">SCSIO 52915</strain>
    </source>
</reference>
<evidence type="ECO:0000256" key="2">
    <source>
        <dbReference type="ARBA" id="ARBA00022679"/>
    </source>
</evidence>
<sequence length="276" mass="31756">MGPVLKYPGAKWRLADWIIAHMPRHEVYVEPFFGSGAVFFRKDPCRLETINDAYGDVVNLFRVLRDSPDELARLVELTPWSREEYELSYDREESLGPVERARRFLVRTWQGHGSAADQYKNGWRVVRASEKAPTHVPYRQWRDNLPPRIAAAAARLKGAQIESRPAVEVIGGFRRPEVLVYADPPYVSSTMERRKGRKVYEHEMTDEEHEELLAVLAEHPGSVLLSGYDHPIYRRMEGEHDWVRASKRALAEKGQVRTEVLWINPVAAKALGGRLF</sequence>
<dbReference type="InterPro" id="IPR012263">
    <property type="entry name" value="M_m6A_EcoRV"/>
</dbReference>
<dbReference type="PRINTS" id="PR00505">
    <property type="entry name" value="D12N6MTFRASE"/>
</dbReference>